<dbReference type="Proteomes" id="UP001501321">
    <property type="component" value="Unassembled WGS sequence"/>
</dbReference>
<comment type="subcellular location">
    <subcellularLocation>
        <location evidence="1">Membrane</location>
        <topology evidence="1">Single-pass membrane protein</topology>
    </subcellularLocation>
</comment>
<dbReference type="InterPro" id="IPR036013">
    <property type="entry name" value="Band_7/SPFH_dom_sf"/>
</dbReference>
<proteinExistence type="inferred from homology"/>
<evidence type="ECO:0000256" key="6">
    <source>
        <dbReference type="PIRNR" id="PIRNR005651"/>
    </source>
</evidence>
<dbReference type="InterPro" id="IPR010200">
    <property type="entry name" value="HflC"/>
</dbReference>
<keyword evidence="4" id="KW-1133">Transmembrane helix</keyword>
<dbReference type="PIRSF" id="PIRSF005651">
    <property type="entry name" value="HflC"/>
    <property type="match status" value="1"/>
</dbReference>
<dbReference type="PANTHER" id="PTHR42911">
    <property type="entry name" value="MODULATOR OF FTSH PROTEASE HFLC"/>
    <property type="match status" value="1"/>
</dbReference>
<dbReference type="GO" id="GO:0006508">
    <property type="term" value="P:proteolysis"/>
    <property type="evidence" value="ECO:0007669"/>
    <property type="project" value="UniProtKB-KW"/>
</dbReference>
<gene>
    <name evidence="8" type="primary">hflC</name>
    <name evidence="8" type="ORF">GCM10023095_20170</name>
</gene>
<dbReference type="Pfam" id="PF01145">
    <property type="entry name" value="Band_7"/>
    <property type="match status" value="1"/>
</dbReference>
<protein>
    <recommendedName>
        <fullName evidence="6">Protein HflC</fullName>
    </recommendedName>
</protein>
<evidence type="ECO:0000256" key="1">
    <source>
        <dbReference type="ARBA" id="ARBA00004167"/>
    </source>
</evidence>
<keyword evidence="5" id="KW-0472">Membrane</keyword>
<dbReference type="SUPFAM" id="SSF117892">
    <property type="entry name" value="Band 7/SPFH domain"/>
    <property type="match status" value="1"/>
</dbReference>
<keyword evidence="8" id="KW-0378">Hydrolase</keyword>
<comment type="similarity">
    <text evidence="2 6">Belongs to the band 7/mec-2 family. HflC subfamily.</text>
</comment>
<dbReference type="RefSeq" id="WP_345012633.1">
    <property type="nucleotide sequence ID" value="NZ_BAABFC010000012.1"/>
</dbReference>
<dbReference type="Gene3D" id="3.30.479.30">
    <property type="entry name" value="Band 7 domain"/>
    <property type="match status" value="1"/>
</dbReference>
<dbReference type="InterPro" id="IPR001107">
    <property type="entry name" value="Band_7"/>
</dbReference>
<evidence type="ECO:0000256" key="3">
    <source>
        <dbReference type="ARBA" id="ARBA00022692"/>
    </source>
</evidence>
<evidence type="ECO:0000256" key="4">
    <source>
        <dbReference type="ARBA" id="ARBA00022989"/>
    </source>
</evidence>
<reference evidence="9" key="1">
    <citation type="journal article" date="2019" name="Int. J. Syst. Evol. Microbiol.">
        <title>The Global Catalogue of Microorganisms (GCM) 10K type strain sequencing project: providing services to taxonomists for standard genome sequencing and annotation.</title>
        <authorList>
            <consortium name="The Broad Institute Genomics Platform"/>
            <consortium name="The Broad Institute Genome Sequencing Center for Infectious Disease"/>
            <person name="Wu L."/>
            <person name="Ma J."/>
        </authorList>
    </citation>
    <scope>NUCLEOTIDE SEQUENCE [LARGE SCALE GENOMIC DNA]</scope>
    <source>
        <strain evidence="9">JCM 32226</strain>
    </source>
</reference>
<sequence length="293" mass="33362">MKRIVLAGAAVIALIFASSVFVIKEGERGIVLQFGKVKRMADSTEPLVYEPGLHWKVPLIDDVRKLDARIQTLDGQEDRFVTSEKKDLIIDSYVKWRIEDFAKFYLATGSGSRLQAEALLKRKINNGLRSEIGSRTIKDIVSGERTEVMEEALKRMARSSELGIRVVDVRIKQINLPLEVSNSIYQRMRAERNAVAREHRSQGREKAEFIRADIDRRVTVMIADAERNARKLKGEGDAEAARIYADSYKQNPEFFSFLRSLEAYRKSFNSGGDVMVLKPDSDFFRYFASDTGK</sequence>
<dbReference type="SMART" id="SM00244">
    <property type="entry name" value="PHB"/>
    <property type="match status" value="1"/>
</dbReference>
<dbReference type="PANTHER" id="PTHR42911:SF1">
    <property type="entry name" value="MODULATOR OF FTSH PROTEASE HFLC"/>
    <property type="match status" value="1"/>
</dbReference>
<keyword evidence="8" id="KW-0645">Protease</keyword>
<keyword evidence="9" id="KW-1185">Reference proteome</keyword>
<dbReference type="EMBL" id="BAABFC010000012">
    <property type="protein sequence ID" value="GAA4499658.1"/>
    <property type="molecule type" value="Genomic_DNA"/>
</dbReference>
<organism evidence="8 9">
    <name type="scientific">Pseudaeromonas paramecii</name>
    <dbReference type="NCBI Taxonomy" id="2138166"/>
    <lineage>
        <taxon>Bacteria</taxon>
        <taxon>Pseudomonadati</taxon>
        <taxon>Pseudomonadota</taxon>
        <taxon>Gammaproteobacteria</taxon>
        <taxon>Aeromonadales</taxon>
        <taxon>Aeromonadaceae</taxon>
        <taxon>Pseudaeromonas</taxon>
    </lineage>
</organism>
<evidence type="ECO:0000259" key="7">
    <source>
        <dbReference type="SMART" id="SM00244"/>
    </source>
</evidence>
<dbReference type="CDD" id="cd03405">
    <property type="entry name" value="SPFH_HflC"/>
    <property type="match status" value="1"/>
</dbReference>
<comment type="function">
    <text evidence="6">HflC and HflK could regulate a protease.</text>
</comment>
<comment type="caution">
    <text evidence="8">The sequence shown here is derived from an EMBL/GenBank/DDBJ whole genome shotgun (WGS) entry which is preliminary data.</text>
</comment>
<keyword evidence="3" id="KW-0812">Transmembrane</keyword>
<evidence type="ECO:0000313" key="8">
    <source>
        <dbReference type="EMBL" id="GAA4499658.1"/>
    </source>
</evidence>
<feature type="domain" description="Band 7" evidence="7">
    <location>
        <begin position="18"/>
        <end position="188"/>
    </location>
</feature>
<evidence type="ECO:0000313" key="9">
    <source>
        <dbReference type="Proteomes" id="UP001501321"/>
    </source>
</evidence>
<name>A0ABP8QC93_9GAMM</name>
<dbReference type="NCBIfam" id="TIGR01932">
    <property type="entry name" value="hflC"/>
    <property type="match status" value="2"/>
</dbReference>
<dbReference type="GO" id="GO:0008233">
    <property type="term" value="F:peptidase activity"/>
    <property type="evidence" value="ECO:0007669"/>
    <property type="project" value="UniProtKB-KW"/>
</dbReference>
<evidence type="ECO:0000256" key="2">
    <source>
        <dbReference type="ARBA" id="ARBA00007862"/>
    </source>
</evidence>
<evidence type="ECO:0000256" key="5">
    <source>
        <dbReference type="ARBA" id="ARBA00023136"/>
    </source>
</evidence>
<accession>A0ABP8QC93</accession>